<feature type="compositionally biased region" description="Gly residues" evidence="1">
    <location>
        <begin position="1"/>
        <end position="11"/>
    </location>
</feature>
<dbReference type="EMBL" id="CP059572">
    <property type="protein sequence ID" value="QXJ24257.1"/>
    <property type="molecule type" value="Genomic_DNA"/>
</dbReference>
<reference evidence="2" key="1">
    <citation type="submission" date="2020-07" db="EMBL/GenBank/DDBJ databases">
        <authorList>
            <person name="Tarantini F.S."/>
            <person name="Hong K.W."/>
            <person name="Chan K.G."/>
        </authorList>
    </citation>
    <scope>NUCLEOTIDE SEQUENCE</scope>
    <source>
        <strain evidence="2">32-07</strain>
    </source>
</reference>
<organism evidence="2 3">
    <name type="scientific">Actinomadura graeca</name>
    <dbReference type="NCBI Taxonomy" id="2750812"/>
    <lineage>
        <taxon>Bacteria</taxon>
        <taxon>Bacillati</taxon>
        <taxon>Actinomycetota</taxon>
        <taxon>Actinomycetes</taxon>
        <taxon>Streptosporangiales</taxon>
        <taxon>Thermomonosporaceae</taxon>
        <taxon>Actinomadura</taxon>
    </lineage>
</organism>
<dbReference type="Proteomes" id="UP001049518">
    <property type="component" value="Chromosome"/>
</dbReference>
<feature type="region of interest" description="Disordered" evidence="1">
    <location>
        <begin position="1"/>
        <end position="23"/>
    </location>
</feature>
<name>A0ABX8QZU4_9ACTN</name>
<accession>A0ABX8QZU4</accession>
<evidence type="ECO:0000256" key="1">
    <source>
        <dbReference type="SAM" id="MobiDB-lite"/>
    </source>
</evidence>
<gene>
    <name evidence="2" type="ORF">AGRA3207_005541</name>
</gene>
<sequence length="110" mass="12033">MGQGNEPGGAAMGNRLDGIEQRHARPRLTELKAVLEGHRFSVDFETDPLRIVVTRPGDRTGARQTVTCKPRVTDQDRMWFFDEANGEPIAEDTHIVDAAVIIAGNLSPAP</sequence>
<dbReference type="RefSeq" id="WP_231329957.1">
    <property type="nucleotide sequence ID" value="NZ_CP059572.1"/>
</dbReference>
<evidence type="ECO:0000313" key="2">
    <source>
        <dbReference type="EMBL" id="QXJ24257.1"/>
    </source>
</evidence>
<proteinExistence type="predicted"/>
<evidence type="ECO:0000313" key="3">
    <source>
        <dbReference type="Proteomes" id="UP001049518"/>
    </source>
</evidence>
<keyword evidence="3" id="KW-1185">Reference proteome</keyword>
<protein>
    <submittedName>
        <fullName evidence="2">Uncharacterized protein</fullName>
    </submittedName>
</protein>